<gene>
    <name evidence="3" type="primary">LOC112466558</name>
</gene>
<protein>
    <submittedName>
        <fullName evidence="3">Uncharacterized protein LOC112466558</fullName>
    </submittedName>
</protein>
<dbReference type="AlphaFoldDB" id="A0A6J1R628"/>
<dbReference type="OrthoDB" id="4327074at2759"/>
<evidence type="ECO:0000256" key="1">
    <source>
        <dbReference type="SAM" id="MobiDB-lite"/>
    </source>
</evidence>
<keyword evidence="2" id="KW-1185">Reference proteome</keyword>
<feature type="compositionally biased region" description="Basic residues" evidence="1">
    <location>
        <begin position="133"/>
        <end position="142"/>
    </location>
</feature>
<accession>A0A6J1R628</accession>
<evidence type="ECO:0000313" key="3">
    <source>
        <dbReference type="RefSeq" id="XP_024890484.1"/>
    </source>
</evidence>
<name>A0A6J1R628_9HYME</name>
<evidence type="ECO:0000313" key="2">
    <source>
        <dbReference type="Proteomes" id="UP000504618"/>
    </source>
</evidence>
<feature type="compositionally biased region" description="Basic residues" evidence="1">
    <location>
        <begin position="185"/>
        <end position="199"/>
    </location>
</feature>
<feature type="region of interest" description="Disordered" evidence="1">
    <location>
        <begin position="52"/>
        <end position="221"/>
    </location>
</feature>
<reference evidence="3" key="1">
    <citation type="submission" date="2025-08" db="UniProtKB">
        <authorList>
            <consortium name="RefSeq"/>
        </authorList>
    </citation>
    <scope>IDENTIFICATION</scope>
    <source>
        <tissue evidence="3">Whole body</tissue>
    </source>
</reference>
<dbReference type="GeneID" id="112466558"/>
<feature type="compositionally biased region" description="Basic and acidic residues" evidence="1">
    <location>
        <begin position="160"/>
        <end position="171"/>
    </location>
</feature>
<proteinExistence type="predicted"/>
<dbReference type="RefSeq" id="XP_024890484.1">
    <property type="nucleotide sequence ID" value="XM_025034716.1"/>
</dbReference>
<sequence length="290" mass="32247">MTIYDIPGIVTKALLLAVTHQNIVSGFECTGISLFNPDIFQEYKFLLSSVTDRENPSTSAGPEEANLNAADPGTSVEPDAADPDTSAEPDAAEQNKNEFDFTDSSMLRRDDTRNLRATLESIRAFPKAAPRQTTRKGRKRRTTVVFTDSPQMKELATEQAESKQKKDEKSATRKRTTKLTITTTPRKRGRRSGNGRFCKKNATQSEPQPSTSSGRKTKSRKLNNMSCVCSDMIENRADEKQCIRAGVRHTTSACARQTLSLNVLIVSMILIAKKKIDFLDEIIVLLKNIE</sequence>
<feature type="compositionally biased region" description="Acidic residues" evidence="1">
    <location>
        <begin position="79"/>
        <end position="91"/>
    </location>
</feature>
<dbReference type="Proteomes" id="UP000504618">
    <property type="component" value="Unplaced"/>
</dbReference>
<organism evidence="2 3">
    <name type="scientific">Temnothorax curvispinosus</name>
    <dbReference type="NCBI Taxonomy" id="300111"/>
    <lineage>
        <taxon>Eukaryota</taxon>
        <taxon>Metazoa</taxon>
        <taxon>Ecdysozoa</taxon>
        <taxon>Arthropoda</taxon>
        <taxon>Hexapoda</taxon>
        <taxon>Insecta</taxon>
        <taxon>Pterygota</taxon>
        <taxon>Neoptera</taxon>
        <taxon>Endopterygota</taxon>
        <taxon>Hymenoptera</taxon>
        <taxon>Apocrita</taxon>
        <taxon>Aculeata</taxon>
        <taxon>Formicoidea</taxon>
        <taxon>Formicidae</taxon>
        <taxon>Myrmicinae</taxon>
        <taxon>Temnothorax</taxon>
    </lineage>
</organism>